<comment type="similarity">
    <text evidence="3">Belongs to the RBT5 family.</text>
</comment>
<evidence type="ECO:0000313" key="19">
    <source>
        <dbReference type="Proteomes" id="UP000326924"/>
    </source>
</evidence>
<keyword evidence="14" id="KW-0449">Lipoprotein</keyword>
<evidence type="ECO:0000256" key="4">
    <source>
        <dbReference type="ARBA" id="ARBA00022475"/>
    </source>
</evidence>
<evidence type="ECO:0000256" key="16">
    <source>
        <dbReference type="SAM" id="SignalP"/>
    </source>
</evidence>
<keyword evidence="8 15" id="KW-0479">Metal-binding</keyword>
<comment type="subcellular location">
    <subcellularLocation>
        <location evidence="1">Cell membrane</location>
        <topology evidence="1">Lipid-anchor</topology>
        <topology evidence="1">GPI-anchor</topology>
    </subcellularLocation>
    <subcellularLocation>
        <location evidence="2">Secreted</location>
    </subcellularLocation>
</comment>
<accession>A0A5J5EN49</accession>
<dbReference type="SMART" id="SM00747">
    <property type="entry name" value="CFEM"/>
    <property type="match status" value="1"/>
</dbReference>
<dbReference type="Proteomes" id="UP000326924">
    <property type="component" value="Unassembled WGS sequence"/>
</dbReference>
<dbReference type="InterPro" id="IPR008427">
    <property type="entry name" value="Extracellular_membr_CFEM_dom"/>
</dbReference>
<evidence type="ECO:0000256" key="12">
    <source>
        <dbReference type="ARBA" id="ARBA00023157"/>
    </source>
</evidence>
<gene>
    <name evidence="18" type="ORF">FN846DRAFT_285391</name>
</gene>
<evidence type="ECO:0000256" key="10">
    <source>
        <dbReference type="ARBA" id="ARBA00023004"/>
    </source>
</evidence>
<evidence type="ECO:0000256" key="8">
    <source>
        <dbReference type="ARBA" id="ARBA00022723"/>
    </source>
</evidence>
<proteinExistence type="inferred from homology"/>
<feature type="disulfide bond" evidence="15">
    <location>
        <begin position="27"/>
        <end position="67"/>
    </location>
</feature>
<dbReference type="GO" id="GO:0046872">
    <property type="term" value="F:metal ion binding"/>
    <property type="evidence" value="ECO:0007669"/>
    <property type="project" value="UniProtKB-UniRule"/>
</dbReference>
<dbReference type="EMBL" id="VXIS01000225">
    <property type="protein sequence ID" value="KAA8896158.1"/>
    <property type="molecule type" value="Genomic_DNA"/>
</dbReference>
<evidence type="ECO:0000256" key="7">
    <source>
        <dbReference type="ARBA" id="ARBA00022622"/>
    </source>
</evidence>
<dbReference type="PROSITE" id="PS52012">
    <property type="entry name" value="CFEM"/>
    <property type="match status" value="1"/>
</dbReference>
<feature type="binding site" description="axial binding residue" evidence="15">
    <location>
        <position position="45"/>
    </location>
    <ligand>
        <name>heme</name>
        <dbReference type="ChEBI" id="CHEBI:30413"/>
    </ligand>
    <ligandPart>
        <name>Fe</name>
        <dbReference type="ChEBI" id="CHEBI:18248"/>
    </ligandPart>
</feature>
<evidence type="ECO:0000256" key="11">
    <source>
        <dbReference type="ARBA" id="ARBA00023136"/>
    </source>
</evidence>
<dbReference type="AlphaFoldDB" id="A0A5J5EN49"/>
<evidence type="ECO:0000313" key="18">
    <source>
        <dbReference type="EMBL" id="KAA8896158.1"/>
    </source>
</evidence>
<sequence length="94" mass="9422">MKFTAIFVAAALAAVVSAQGLSAFPSCGAACLVGAVGSTSCDPTDLKCLCSSQLFISSSNNCLQQSCTPADLQSAQDALESSCNSVNVDIQPAV</sequence>
<keyword evidence="9 16" id="KW-0732">Signal</keyword>
<dbReference type="Pfam" id="PF05730">
    <property type="entry name" value="CFEM"/>
    <property type="match status" value="1"/>
</dbReference>
<dbReference type="PANTHER" id="PTHR37928:SF2">
    <property type="entry name" value="GPI ANCHORED CFEM DOMAIN PROTEIN (AFU_ORTHOLOGUE AFUA_6G10580)"/>
    <property type="match status" value="1"/>
</dbReference>
<evidence type="ECO:0000256" key="6">
    <source>
        <dbReference type="ARBA" id="ARBA00022617"/>
    </source>
</evidence>
<dbReference type="InterPro" id="IPR051735">
    <property type="entry name" value="CFEM_domain"/>
</dbReference>
<feature type="domain" description="CFEM" evidence="17">
    <location>
        <begin position="1"/>
        <end position="94"/>
    </location>
</feature>
<organism evidence="18 19">
    <name type="scientific">Sphaerosporella brunnea</name>
    <dbReference type="NCBI Taxonomy" id="1250544"/>
    <lineage>
        <taxon>Eukaryota</taxon>
        <taxon>Fungi</taxon>
        <taxon>Dikarya</taxon>
        <taxon>Ascomycota</taxon>
        <taxon>Pezizomycotina</taxon>
        <taxon>Pezizomycetes</taxon>
        <taxon>Pezizales</taxon>
        <taxon>Pyronemataceae</taxon>
        <taxon>Sphaerosporella</taxon>
    </lineage>
</organism>
<evidence type="ECO:0000256" key="1">
    <source>
        <dbReference type="ARBA" id="ARBA00004609"/>
    </source>
</evidence>
<keyword evidence="7" id="KW-0336">GPI-anchor</keyword>
<dbReference type="GO" id="GO:0005576">
    <property type="term" value="C:extracellular region"/>
    <property type="evidence" value="ECO:0007669"/>
    <property type="project" value="UniProtKB-SubCell"/>
</dbReference>
<evidence type="ECO:0000256" key="2">
    <source>
        <dbReference type="ARBA" id="ARBA00004613"/>
    </source>
</evidence>
<keyword evidence="10 15" id="KW-0408">Iron</keyword>
<evidence type="ECO:0000256" key="5">
    <source>
        <dbReference type="ARBA" id="ARBA00022525"/>
    </source>
</evidence>
<feature type="disulfide bond" evidence="15">
    <location>
        <begin position="50"/>
        <end position="83"/>
    </location>
</feature>
<dbReference type="InParanoid" id="A0A5J5EN49"/>
<evidence type="ECO:0000256" key="15">
    <source>
        <dbReference type="PROSITE-ProRule" id="PRU01356"/>
    </source>
</evidence>
<keyword evidence="4" id="KW-1003">Cell membrane</keyword>
<evidence type="ECO:0000256" key="13">
    <source>
        <dbReference type="ARBA" id="ARBA00023180"/>
    </source>
</evidence>
<evidence type="ECO:0000256" key="14">
    <source>
        <dbReference type="ARBA" id="ARBA00023288"/>
    </source>
</evidence>
<keyword evidence="13" id="KW-0325">Glycoprotein</keyword>
<feature type="disulfide bond" evidence="15">
    <location>
        <begin position="41"/>
        <end position="48"/>
    </location>
</feature>
<reference evidence="18 19" key="1">
    <citation type="submission" date="2019-09" db="EMBL/GenBank/DDBJ databases">
        <title>Draft genome of the ectomycorrhizal ascomycete Sphaerosporella brunnea.</title>
        <authorList>
            <consortium name="DOE Joint Genome Institute"/>
            <person name="Benucci G.M."/>
            <person name="Marozzi G."/>
            <person name="Antonielli L."/>
            <person name="Sanchez S."/>
            <person name="Marco P."/>
            <person name="Wang X."/>
            <person name="Falini L.B."/>
            <person name="Barry K."/>
            <person name="Haridas S."/>
            <person name="Lipzen A."/>
            <person name="Labutti K."/>
            <person name="Grigoriev I.V."/>
            <person name="Murat C."/>
            <person name="Martin F."/>
            <person name="Albertini E."/>
            <person name="Donnini D."/>
            <person name="Bonito G."/>
        </authorList>
    </citation>
    <scope>NUCLEOTIDE SEQUENCE [LARGE SCALE GENOMIC DNA]</scope>
    <source>
        <strain evidence="18 19">Sb_GMNB300</strain>
    </source>
</reference>
<name>A0A5J5EN49_9PEZI</name>
<keyword evidence="5" id="KW-0964">Secreted</keyword>
<feature type="disulfide bond" evidence="15">
    <location>
        <begin position="31"/>
        <end position="62"/>
    </location>
</feature>
<evidence type="ECO:0000259" key="17">
    <source>
        <dbReference type="PROSITE" id="PS52012"/>
    </source>
</evidence>
<keyword evidence="12 15" id="KW-1015">Disulfide bond</keyword>
<feature type="chain" id="PRO_5023884474" description="CFEM domain-containing protein" evidence="16">
    <location>
        <begin position="19"/>
        <end position="94"/>
    </location>
</feature>
<evidence type="ECO:0000256" key="3">
    <source>
        <dbReference type="ARBA" id="ARBA00010031"/>
    </source>
</evidence>
<keyword evidence="19" id="KW-1185">Reference proteome</keyword>
<dbReference type="OrthoDB" id="2496787at2759"/>
<comment type="caution">
    <text evidence="18">The sequence shown here is derived from an EMBL/GenBank/DDBJ whole genome shotgun (WGS) entry which is preliminary data.</text>
</comment>
<dbReference type="GO" id="GO:0098552">
    <property type="term" value="C:side of membrane"/>
    <property type="evidence" value="ECO:0007669"/>
    <property type="project" value="UniProtKB-KW"/>
</dbReference>
<dbReference type="GO" id="GO:0005886">
    <property type="term" value="C:plasma membrane"/>
    <property type="evidence" value="ECO:0007669"/>
    <property type="project" value="UniProtKB-SubCell"/>
</dbReference>
<evidence type="ECO:0000256" key="9">
    <source>
        <dbReference type="ARBA" id="ARBA00022729"/>
    </source>
</evidence>
<dbReference type="PANTHER" id="PTHR37928">
    <property type="entry name" value="CFEM DOMAIN PROTEIN (AFU_ORTHOLOGUE AFUA_6G14090)"/>
    <property type="match status" value="1"/>
</dbReference>
<keyword evidence="6 15" id="KW-0349">Heme</keyword>
<protein>
    <recommendedName>
        <fullName evidence="17">CFEM domain-containing protein</fullName>
    </recommendedName>
</protein>
<feature type="signal peptide" evidence="16">
    <location>
        <begin position="1"/>
        <end position="18"/>
    </location>
</feature>
<keyword evidence="11" id="KW-0472">Membrane</keyword>